<dbReference type="RefSeq" id="WP_099520115.1">
    <property type="nucleotide sequence ID" value="NZ_CP016808.1"/>
</dbReference>
<accession>A0A1B2DMX6</accession>
<dbReference type="Pfam" id="PF06889">
    <property type="entry name" value="DUF1266"/>
    <property type="match status" value="1"/>
</dbReference>
<feature type="domain" description="DUF1266" evidence="1">
    <location>
        <begin position="70"/>
        <end position="234"/>
    </location>
</feature>
<dbReference type="EMBL" id="CP016808">
    <property type="protein sequence ID" value="ANY69064.1"/>
    <property type="molecule type" value="Genomic_DNA"/>
</dbReference>
<gene>
    <name evidence="2" type="ORF">BBD42_23200</name>
</gene>
<name>A0A1B2DMX6_9BACL</name>
<protein>
    <recommendedName>
        <fullName evidence="1">DUF1266 domain-containing protein</fullName>
    </recommendedName>
</protein>
<sequence length="240" mass="27423">MIKQRLWQLSLSMTSSYGSADDLEVLCSDQHFWKKIELGETAFSPELLYGMPAAQGVRRTSQKEGIRIYLRDDFEIPDKIQLSKKLDQLESDIVGISLFDEKRRMISALPLRERARMLEGITAEEAASPASVSIVAQYDLTLPPAGIRGYDIANYVLLCRLGAFLDYLTEEEVFERLKLSSSLARQYFTSFEQFALSCAVGALFFSGKDFEEGILRNLYSSLYHPCSYWKNLDWDLDLQH</sequence>
<evidence type="ECO:0000313" key="2">
    <source>
        <dbReference type="EMBL" id="ANY69064.1"/>
    </source>
</evidence>
<proteinExistence type="predicted"/>
<organism evidence="2">
    <name type="scientific">Paenibacillus sp. BIHB 4019</name>
    <dbReference type="NCBI Taxonomy" id="1870819"/>
    <lineage>
        <taxon>Bacteria</taxon>
        <taxon>Bacillati</taxon>
        <taxon>Bacillota</taxon>
        <taxon>Bacilli</taxon>
        <taxon>Bacillales</taxon>
        <taxon>Paenibacillaceae</taxon>
        <taxon>Paenibacillus</taxon>
    </lineage>
</organism>
<evidence type="ECO:0000259" key="1">
    <source>
        <dbReference type="Pfam" id="PF06889"/>
    </source>
</evidence>
<reference evidence="2" key="1">
    <citation type="submission" date="2016-08" db="EMBL/GenBank/DDBJ databases">
        <title>Complete Genome Seqeunce of Paenibacillus sp. BIHB 4019 from tea rhizoplane.</title>
        <authorList>
            <person name="Thakur R."/>
            <person name="Swarnkar M.K."/>
            <person name="Gulati A."/>
        </authorList>
    </citation>
    <scope>NUCLEOTIDE SEQUENCE [LARGE SCALE GENOMIC DNA]</scope>
    <source>
        <strain evidence="2">BIHB4019</strain>
    </source>
</reference>
<dbReference type="InterPro" id="IPR009677">
    <property type="entry name" value="DUF1266"/>
</dbReference>
<dbReference type="AlphaFoldDB" id="A0A1B2DMX6"/>